<dbReference type="Proteomes" id="UP000247233">
    <property type="component" value="Unassembled WGS sequence"/>
</dbReference>
<feature type="compositionally biased region" description="Polar residues" evidence="13">
    <location>
        <begin position="654"/>
        <end position="676"/>
    </location>
</feature>
<dbReference type="STRING" id="1448321.A0A317WE44"/>
<feature type="domain" description="Protein kinase" evidence="14">
    <location>
        <begin position="107"/>
        <end position="380"/>
    </location>
</feature>
<evidence type="ECO:0000256" key="13">
    <source>
        <dbReference type="SAM" id="MobiDB-lite"/>
    </source>
</evidence>
<evidence type="ECO:0000256" key="6">
    <source>
        <dbReference type="ARBA" id="ARBA00022679"/>
    </source>
</evidence>
<comment type="subcellular location">
    <subcellularLocation>
        <location evidence="1">Bud neck</location>
    </subcellularLocation>
</comment>
<comment type="caution">
    <text evidence="15">The sequence shown here is derived from an EMBL/GenBank/DDBJ whole genome shotgun (WGS) entry which is preliminary data.</text>
</comment>
<feature type="compositionally biased region" description="Basic and acidic residues" evidence="13">
    <location>
        <begin position="759"/>
        <end position="769"/>
    </location>
</feature>
<dbReference type="Pfam" id="PF16797">
    <property type="entry name" value="Fungal_KA1"/>
    <property type="match status" value="1"/>
</dbReference>
<feature type="compositionally biased region" description="Polar residues" evidence="13">
    <location>
        <begin position="789"/>
        <end position="798"/>
    </location>
</feature>
<dbReference type="Gene3D" id="1.10.510.10">
    <property type="entry name" value="Transferase(Phosphotransferase) domain 1"/>
    <property type="match status" value="1"/>
</dbReference>
<feature type="region of interest" description="Disordered" evidence="13">
    <location>
        <begin position="735"/>
        <end position="920"/>
    </location>
</feature>
<dbReference type="GO" id="GO:0004674">
    <property type="term" value="F:protein serine/threonine kinase activity"/>
    <property type="evidence" value="ECO:0007669"/>
    <property type="project" value="UniProtKB-KW"/>
</dbReference>
<dbReference type="Gene3D" id="3.30.310.220">
    <property type="entry name" value="Fungal kinase associated-1 domain"/>
    <property type="match status" value="1"/>
</dbReference>
<evidence type="ECO:0000256" key="5">
    <source>
        <dbReference type="ARBA" id="ARBA00022553"/>
    </source>
</evidence>
<evidence type="ECO:0000313" key="16">
    <source>
        <dbReference type="Proteomes" id="UP000247233"/>
    </source>
</evidence>
<evidence type="ECO:0000313" key="15">
    <source>
        <dbReference type="EMBL" id="PWY83502.1"/>
    </source>
</evidence>
<dbReference type="SUPFAM" id="SSF56112">
    <property type="entry name" value="Protein kinase-like (PK-like)"/>
    <property type="match status" value="1"/>
</dbReference>
<comment type="catalytic activity">
    <reaction evidence="10">
        <text>L-threonyl-[protein] + ATP = O-phospho-L-threonyl-[protein] + ADP + H(+)</text>
        <dbReference type="Rhea" id="RHEA:46608"/>
        <dbReference type="Rhea" id="RHEA-COMP:11060"/>
        <dbReference type="Rhea" id="RHEA-COMP:11605"/>
        <dbReference type="ChEBI" id="CHEBI:15378"/>
        <dbReference type="ChEBI" id="CHEBI:30013"/>
        <dbReference type="ChEBI" id="CHEBI:30616"/>
        <dbReference type="ChEBI" id="CHEBI:61977"/>
        <dbReference type="ChEBI" id="CHEBI:456216"/>
        <dbReference type="EC" id="2.7.11.1"/>
    </reaction>
</comment>
<feature type="compositionally biased region" description="Basic and acidic residues" evidence="13">
    <location>
        <begin position="1008"/>
        <end position="1021"/>
    </location>
</feature>
<dbReference type="AlphaFoldDB" id="A0A317WE44"/>
<keyword evidence="16" id="KW-1185">Reference proteome</keyword>
<dbReference type="PROSITE" id="PS50011">
    <property type="entry name" value="PROTEIN_KINASE_DOM"/>
    <property type="match status" value="1"/>
</dbReference>
<keyword evidence="6" id="KW-0808">Transferase</keyword>
<keyword evidence="5" id="KW-0597">Phosphoprotein</keyword>
<dbReference type="VEuPathDB" id="FungiDB:BO70DRAFT_403744"/>
<dbReference type="CDD" id="cd14081">
    <property type="entry name" value="STKc_BRSK1_2"/>
    <property type="match status" value="1"/>
</dbReference>
<dbReference type="InterPro" id="IPR000719">
    <property type="entry name" value="Prot_kinase_dom"/>
</dbReference>
<dbReference type="EC" id="2.7.11.1" evidence="3"/>
<dbReference type="GO" id="GO:0005940">
    <property type="term" value="C:septin ring"/>
    <property type="evidence" value="ECO:0007669"/>
    <property type="project" value="UniProtKB-ARBA"/>
</dbReference>
<comment type="similarity">
    <text evidence="2">Belongs to the protein kinase superfamily. CAMK Ser/Thr protein kinase family. NIM1 subfamily.</text>
</comment>
<dbReference type="SMART" id="SM00220">
    <property type="entry name" value="S_TKc"/>
    <property type="match status" value="1"/>
</dbReference>
<feature type="region of interest" description="Disordered" evidence="13">
    <location>
        <begin position="502"/>
        <end position="521"/>
    </location>
</feature>
<feature type="binding site" evidence="12">
    <location>
        <position position="136"/>
    </location>
    <ligand>
        <name>ATP</name>
        <dbReference type="ChEBI" id="CHEBI:30616"/>
    </ligand>
</feature>
<keyword evidence="7 12" id="KW-0547">Nucleotide-binding</keyword>
<feature type="region of interest" description="Disordered" evidence="13">
    <location>
        <begin position="549"/>
        <end position="689"/>
    </location>
</feature>
<evidence type="ECO:0000256" key="3">
    <source>
        <dbReference type="ARBA" id="ARBA00012513"/>
    </source>
</evidence>
<evidence type="ECO:0000256" key="7">
    <source>
        <dbReference type="ARBA" id="ARBA00022741"/>
    </source>
</evidence>
<dbReference type="EMBL" id="MSFL01000010">
    <property type="protein sequence ID" value="PWY83502.1"/>
    <property type="molecule type" value="Genomic_DNA"/>
</dbReference>
<accession>A0A317WE44</accession>
<name>A0A317WE44_9EURO</name>
<evidence type="ECO:0000256" key="4">
    <source>
        <dbReference type="ARBA" id="ARBA00022527"/>
    </source>
</evidence>
<reference evidence="15 16" key="1">
    <citation type="submission" date="2016-12" db="EMBL/GenBank/DDBJ databases">
        <title>The genomes of Aspergillus section Nigri reveals drivers in fungal speciation.</title>
        <authorList>
            <consortium name="DOE Joint Genome Institute"/>
            <person name="Vesth T.C."/>
            <person name="Nybo J."/>
            <person name="Theobald S."/>
            <person name="Brandl J."/>
            <person name="Frisvad J.C."/>
            <person name="Nielsen K.F."/>
            <person name="Lyhne E.K."/>
            <person name="Kogle M.E."/>
            <person name="Kuo A."/>
            <person name="Riley R."/>
            <person name="Clum A."/>
            <person name="Nolan M."/>
            <person name="Lipzen A."/>
            <person name="Salamov A."/>
            <person name="Henrissat B."/>
            <person name="Wiebenga A."/>
            <person name="De Vries R.P."/>
            <person name="Grigoriev I.V."/>
            <person name="Mortensen U.H."/>
            <person name="Andersen M.R."/>
            <person name="Baker S.E."/>
        </authorList>
    </citation>
    <scope>NUCLEOTIDE SEQUENCE [LARGE SCALE GENOMIC DNA]</scope>
    <source>
        <strain evidence="15 16">CBS 117.55</strain>
    </source>
</reference>
<proteinExistence type="inferred from homology"/>
<evidence type="ECO:0000256" key="9">
    <source>
        <dbReference type="ARBA" id="ARBA00022840"/>
    </source>
</evidence>
<feature type="region of interest" description="Disordered" evidence="13">
    <location>
        <begin position="942"/>
        <end position="1024"/>
    </location>
</feature>
<dbReference type="Pfam" id="PF00069">
    <property type="entry name" value="Pkinase"/>
    <property type="match status" value="1"/>
</dbReference>
<dbReference type="InterPro" id="IPR011009">
    <property type="entry name" value="Kinase-like_dom_sf"/>
</dbReference>
<protein>
    <recommendedName>
        <fullName evidence="3">non-specific serine/threonine protein kinase</fullName>
        <ecNumber evidence="3">2.7.11.1</ecNumber>
    </recommendedName>
</protein>
<dbReference type="PANTHER" id="PTHR24346">
    <property type="entry name" value="MAP/MICROTUBULE AFFINITY-REGULATING KINASE"/>
    <property type="match status" value="1"/>
</dbReference>
<organism evidence="15 16">
    <name type="scientific">Aspergillus heteromorphus CBS 117.55</name>
    <dbReference type="NCBI Taxonomy" id="1448321"/>
    <lineage>
        <taxon>Eukaryota</taxon>
        <taxon>Fungi</taxon>
        <taxon>Dikarya</taxon>
        <taxon>Ascomycota</taxon>
        <taxon>Pezizomycotina</taxon>
        <taxon>Eurotiomycetes</taxon>
        <taxon>Eurotiomycetidae</taxon>
        <taxon>Eurotiales</taxon>
        <taxon>Aspergillaceae</taxon>
        <taxon>Aspergillus</taxon>
        <taxon>Aspergillus subgen. Circumdati</taxon>
    </lineage>
</organism>
<dbReference type="InterPro" id="IPR031850">
    <property type="entry name" value="Fungal_KA1_dom"/>
</dbReference>
<dbReference type="PROSITE" id="PS00108">
    <property type="entry name" value="PROTEIN_KINASE_ST"/>
    <property type="match status" value="1"/>
</dbReference>
<dbReference type="GO" id="GO:0005524">
    <property type="term" value="F:ATP binding"/>
    <property type="evidence" value="ECO:0007669"/>
    <property type="project" value="UniProtKB-UniRule"/>
</dbReference>
<evidence type="ECO:0000259" key="14">
    <source>
        <dbReference type="PROSITE" id="PS50011"/>
    </source>
</evidence>
<dbReference type="FunFam" id="1.10.510.10:FF:000394">
    <property type="entry name" value="Serine/threonine-protein kinase HSL1"/>
    <property type="match status" value="1"/>
</dbReference>
<evidence type="ECO:0000256" key="2">
    <source>
        <dbReference type="ARBA" id="ARBA00010791"/>
    </source>
</evidence>
<dbReference type="PROSITE" id="PS00107">
    <property type="entry name" value="PROTEIN_KINASE_ATP"/>
    <property type="match status" value="1"/>
</dbReference>
<comment type="catalytic activity">
    <reaction evidence="11">
        <text>L-seryl-[protein] + ATP = O-phospho-L-seryl-[protein] + ADP + H(+)</text>
        <dbReference type="Rhea" id="RHEA:17989"/>
        <dbReference type="Rhea" id="RHEA-COMP:9863"/>
        <dbReference type="Rhea" id="RHEA-COMP:11604"/>
        <dbReference type="ChEBI" id="CHEBI:15378"/>
        <dbReference type="ChEBI" id="CHEBI:29999"/>
        <dbReference type="ChEBI" id="CHEBI:30616"/>
        <dbReference type="ChEBI" id="CHEBI:83421"/>
        <dbReference type="ChEBI" id="CHEBI:456216"/>
        <dbReference type="EC" id="2.7.11.1"/>
    </reaction>
</comment>
<evidence type="ECO:0000256" key="8">
    <source>
        <dbReference type="ARBA" id="ARBA00022777"/>
    </source>
</evidence>
<evidence type="ECO:0000256" key="11">
    <source>
        <dbReference type="ARBA" id="ARBA00048679"/>
    </source>
</evidence>
<dbReference type="GeneID" id="37069284"/>
<dbReference type="PANTHER" id="PTHR24346:SF110">
    <property type="entry name" value="NON-SPECIFIC SERINE_THREONINE PROTEIN KINASE"/>
    <property type="match status" value="1"/>
</dbReference>
<dbReference type="RefSeq" id="XP_025399945.1">
    <property type="nucleotide sequence ID" value="XM_025547047.1"/>
</dbReference>
<dbReference type="InterPro" id="IPR008271">
    <property type="entry name" value="Ser/Thr_kinase_AS"/>
</dbReference>
<dbReference type="InterPro" id="IPR043024">
    <property type="entry name" value="KA1_sf_fungal"/>
</dbReference>
<dbReference type="GO" id="GO:0035556">
    <property type="term" value="P:intracellular signal transduction"/>
    <property type="evidence" value="ECO:0007669"/>
    <property type="project" value="TreeGrafter"/>
</dbReference>
<dbReference type="GO" id="GO:0005935">
    <property type="term" value="C:cellular bud neck"/>
    <property type="evidence" value="ECO:0007669"/>
    <property type="project" value="UniProtKB-SubCell"/>
</dbReference>
<keyword evidence="4" id="KW-0723">Serine/threonine-protein kinase</keyword>
<sequence>MDGKPVTVLSPQTMRTPLTDATARVNNCLTPMTEREELRQRLAQYQMTSPVPMSIATSPLSAAKGSIGINCSSPAPGSRPGTNRNSAVSAASLVSNQGKRKTHVGPWQLGKTLGKGASGRVRLAKHANTGQIAAIKIVSKKSAAITQSASIAGMDRKAGHFAGIGPRQIPSGLEREVVIMKLIEHPNVINLYDVWENRGELYLVLEYVEGGELFDYVSKHGPLPEEEAVRLFRQIIAGLGYCHRFNICHRDLKPENILLDGQHNVKLADFGMAALQPMNRLLNTSCGSPHYAAPEIIEGDMYRGDKADIWSCGIILYALLTGFLPFDGGDLPTTLRLVKNGRFEIPPEVSDEAAHLIMCILEKRPEYRINMREIWQHPLLKKYEGFHQALATHYVGPAPPLSVQDCGPPIISRQDIDFDLLRNLQTLWHDAGPDAIIQKILSPENEQLENYQGPVALAYSASDYHHISAPDRTPNRRTPRVKSSVKKWTPIPVVKETGIRAKHPAEPKSCNTTRSYDPFRSPQDKYAEKEAKYAQITIYRNGVIEKIKETTPGVPRPPMPVVKDDPDQDELGCPPSSPFLLMRDKKVKMQSMKSFQSKSSIGSRRALHGTSTPRSASYRRNVCFRHSRNRSQGSVSVKGRAARSRAHMMKPDSSDSSLITSPEGSQDQLAPNTATNPKPRPPSAASPKSYTAAELLETRRRLIELSTQNGSENIPGYLEPVIGHFDRLIEQDEQRRLGRNTPSRKGDTPNPSPLAQPSKDPEPRQRASEDLSASLDSRNKGKAALDVQRASSQPSIPNFSGRISREGSGKRTVRMVPHSSVQSMEPTKHLHVRKNRNGIPNDTAEFPHGYNGQTGSEPSVAPTRKFASVNSRQSRIPCELDPIAENPGSPRRSGTRTSEHKKWSWFPNRSQPSAEKAARISMDARPIQPSSTTVIVHPAEDAAEPPAEENAKSQTRSPSKPKGGFFRRLIHRRSSKDSRNQGPEPNSTETNPLLSHSEGSAQSFDTDITEKPLPERPRNDGKSQNWFARVFQIKPATRVVALNTSTTKARKDVHKILKEWKKYGMEEVFLDKDRRIIYGSVAEANFLRLRPVQFSAEFCTYLERGRQENLSLVRFRQERGAASSFNKVVDTLYLVMKQRNMIVEDPARAKEMARILDAFPDS</sequence>
<keyword evidence="9 12" id="KW-0067">ATP-binding</keyword>
<dbReference type="InterPro" id="IPR017441">
    <property type="entry name" value="Protein_kinase_ATP_BS"/>
</dbReference>
<feature type="compositionally biased region" description="Polar residues" evidence="13">
    <location>
        <begin position="980"/>
        <end position="1006"/>
    </location>
</feature>
<gene>
    <name evidence="15" type="ORF">BO70DRAFT_403744</name>
</gene>
<evidence type="ECO:0000256" key="10">
    <source>
        <dbReference type="ARBA" id="ARBA00047899"/>
    </source>
</evidence>
<keyword evidence="8 15" id="KW-0418">Kinase</keyword>
<evidence type="ECO:0000256" key="1">
    <source>
        <dbReference type="ARBA" id="ARBA00004266"/>
    </source>
</evidence>
<evidence type="ECO:0000256" key="12">
    <source>
        <dbReference type="PROSITE-ProRule" id="PRU10141"/>
    </source>
</evidence>
<dbReference type="OrthoDB" id="504170at2759"/>
<feature type="compositionally biased region" description="Low complexity" evidence="13">
    <location>
        <begin position="589"/>
        <end position="600"/>
    </location>
</feature>